<dbReference type="Pfam" id="PF09684">
    <property type="entry name" value="Tail_P2_I"/>
    <property type="match status" value="1"/>
</dbReference>
<evidence type="ECO:0000313" key="2">
    <source>
        <dbReference type="Proteomes" id="UP000294702"/>
    </source>
</evidence>
<comment type="caution">
    <text evidence="1">The sequence shown here is derived from an EMBL/GenBank/DDBJ whole genome shotgun (WGS) entry which is preliminary data.</text>
</comment>
<dbReference type="Proteomes" id="UP000294702">
    <property type="component" value="Unassembled WGS sequence"/>
</dbReference>
<evidence type="ECO:0000313" key="1">
    <source>
        <dbReference type="EMBL" id="TCJ95970.1"/>
    </source>
</evidence>
<dbReference type="InterPro" id="IPR006521">
    <property type="entry name" value="Tail_protein_I"/>
</dbReference>
<gene>
    <name evidence="1" type="ORF">EV694_1973</name>
</gene>
<sequence>MAKLTYPSIIAADSKYTALAELGKRLNLPQKRQIMTNLVELLDDKFIDILAEKWSVTGYDGLLVAESNSTKTSLIRHAVQLHRFKGTPWSIREILRTLGFGDIEIDEGLKARDYTSNQVVAKIPKEEHWACYAIRLSQPITNDQASHIRKTLINFAPARCILAVLDYKAVPIRYNNKVKYDGKYNHGSA</sequence>
<keyword evidence="2" id="KW-1185">Reference proteome</keyword>
<dbReference type="OrthoDB" id="90759at2"/>
<protein>
    <submittedName>
        <fullName evidence="1">Tail protein P2 I</fullName>
    </submittedName>
</protein>
<name>A0A4R1FP28_9PAST</name>
<dbReference type="AlphaFoldDB" id="A0A4R1FP28"/>
<dbReference type="EMBL" id="SMFT01000005">
    <property type="protein sequence ID" value="TCJ95970.1"/>
    <property type="molecule type" value="Genomic_DNA"/>
</dbReference>
<proteinExistence type="predicted"/>
<accession>A0A4R1FP28</accession>
<organism evidence="1 2">
    <name type="scientific">Volucribacter psittacicida</name>
    <dbReference type="NCBI Taxonomy" id="203482"/>
    <lineage>
        <taxon>Bacteria</taxon>
        <taxon>Pseudomonadati</taxon>
        <taxon>Pseudomonadota</taxon>
        <taxon>Gammaproteobacteria</taxon>
        <taxon>Pasteurellales</taxon>
        <taxon>Pasteurellaceae</taxon>
        <taxon>Volucribacter</taxon>
    </lineage>
</organism>
<reference evidence="1 2" key="1">
    <citation type="submission" date="2019-03" db="EMBL/GenBank/DDBJ databases">
        <title>Genomic Encyclopedia of Type Strains, Phase IV (KMG-IV): sequencing the most valuable type-strain genomes for metagenomic binning, comparative biology and taxonomic classification.</title>
        <authorList>
            <person name="Goeker M."/>
        </authorList>
    </citation>
    <scope>NUCLEOTIDE SEQUENCE [LARGE SCALE GENOMIC DNA]</scope>
    <source>
        <strain evidence="1 2">DSM 15534</strain>
    </source>
</reference>
<dbReference type="RefSeq" id="WP_132691951.1">
    <property type="nucleotide sequence ID" value="NZ_SMFT01000005.1"/>
</dbReference>